<dbReference type="InterPro" id="IPR050706">
    <property type="entry name" value="Cyclic-di-GMP_PDE-like"/>
</dbReference>
<dbReference type="EMBL" id="JBHMDO010000015">
    <property type="protein sequence ID" value="MFB9325866.1"/>
    <property type="molecule type" value="Genomic_DNA"/>
</dbReference>
<dbReference type="InterPro" id="IPR001633">
    <property type="entry name" value="EAL_dom"/>
</dbReference>
<evidence type="ECO:0000313" key="4">
    <source>
        <dbReference type="Proteomes" id="UP001589747"/>
    </source>
</evidence>
<evidence type="ECO:0000259" key="1">
    <source>
        <dbReference type="PROSITE" id="PS50883"/>
    </source>
</evidence>
<dbReference type="InterPro" id="IPR043128">
    <property type="entry name" value="Rev_trsase/Diguanyl_cyclase"/>
</dbReference>
<dbReference type="PANTHER" id="PTHR33121">
    <property type="entry name" value="CYCLIC DI-GMP PHOSPHODIESTERASE PDEF"/>
    <property type="match status" value="1"/>
</dbReference>
<dbReference type="CDD" id="cd01948">
    <property type="entry name" value="EAL"/>
    <property type="match status" value="1"/>
</dbReference>
<dbReference type="NCBIfam" id="TIGR00254">
    <property type="entry name" value="GGDEF"/>
    <property type="match status" value="1"/>
</dbReference>
<dbReference type="InterPro" id="IPR000160">
    <property type="entry name" value="GGDEF_dom"/>
</dbReference>
<dbReference type="PROSITE" id="PS50887">
    <property type="entry name" value="GGDEF"/>
    <property type="match status" value="1"/>
</dbReference>
<dbReference type="SUPFAM" id="SSF141868">
    <property type="entry name" value="EAL domain-like"/>
    <property type="match status" value="1"/>
</dbReference>
<accession>A0ABV5KKV6</accession>
<dbReference type="RefSeq" id="WP_377492515.1">
    <property type="nucleotide sequence ID" value="NZ_JBHMDO010000015.1"/>
</dbReference>
<gene>
    <name evidence="3" type="ORF">ACFFSY_07990</name>
</gene>
<reference evidence="3 4" key="1">
    <citation type="submission" date="2024-09" db="EMBL/GenBank/DDBJ databases">
        <authorList>
            <person name="Sun Q."/>
            <person name="Mori K."/>
        </authorList>
    </citation>
    <scope>NUCLEOTIDE SEQUENCE [LARGE SCALE GENOMIC DNA]</scope>
    <source>
        <strain evidence="3 4">TISTR 2452</strain>
    </source>
</reference>
<protein>
    <submittedName>
        <fullName evidence="3">Bifunctional diguanylate cyclase/phosphodiesterase</fullName>
    </submittedName>
</protein>
<dbReference type="CDD" id="cd01949">
    <property type="entry name" value="GGDEF"/>
    <property type="match status" value="1"/>
</dbReference>
<sequence length="449" mass="49038">MKGMDAGYPVRGLLRAAQERVGGKSGELDQLTGLPGRLAAFVLLEQVIAYARGANAEVIVAVVDFDRFHLINESRGTVFGDQTLRLLSERFQAEELAGFIACRIGGNAFVLFKQCRRREEADCIASLKAQVEAPLVVDGHVLYPTCSIGIAEYPKNGRGAEKLLRHADTAMQQAKTAGGNRIGVYTEADAVRAGRRLQLEGELRSALERGQLSLHYQPIYEASGRLRGFEALLRWAHPELGAISPAEFVPLAEQTGLIVPIGEWVIREACRMYNEAVGKGNAGIVMAVNLSPVQLRAPAFVDGILRLLAEGGMPASGLELEITESIMLEAGETTIASLRRLRQAGVRIALDDFGTGYASLTYLRELPIHTLKLDRSFIHPICRQHTERVIVESMISLVHRLGLEVVAEGIEDEDQLALLREWGCDFLQGHLLGRPVEARGVGEHLAKLA</sequence>
<evidence type="ECO:0000259" key="2">
    <source>
        <dbReference type="PROSITE" id="PS50887"/>
    </source>
</evidence>
<dbReference type="PROSITE" id="PS50883">
    <property type="entry name" value="EAL"/>
    <property type="match status" value="1"/>
</dbReference>
<dbReference type="Proteomes" id="UP001589747">
    <property type="component" value="Unassembled WGS sequence"/>
</dbReference>
<proteinExistence type="predicted"/>
<dbReference type="Pfam" id="PF00990">
    <property type="entry name" value="GGDEF"/>
    <property type="match status" value="1"/>
</dbReference>
<comment type="caution">
    <text evidence="3">The sequence shown here is derived from an EMBL/GenBank/DDBJ whole genome shotgun (WGS) entry which is preliminary data.</text>
</comment>
<dbReference type="SMART" id="SM00267">
    <property type="entry name" value="GGDEF"/>
    <property type="match status" value="1"/>
</dbReference>
<organism evidence="3 4">
    <name type="scientific">Paenibacillus aurantiacus</name>
    <dbReference type="NCBI Taxonomy" id="1936118"/>
    <lineage>
        <taxon>Bacteria</taxon>
        <taxon>Bacillati</taxon>
        <taxon>Bacillota</taxon>
        <taxon>Bacilli</taxon>
        <taxon>Bacillales</taxon>
        <taxon>Paenibacillaceae</taxon>
        <taxon>Paenibacillus</taxon>
    </lineage>
</organism>
<dbReference type="SUPFAM" id="SSF55073">
    <property type="entry name" value="Nucleotide cyclase"/>
    <property type="match status" value="1"/>
</dbReference>
<dbReference type="InterPro" id="IPR035919">
    <property type="entry name" value="EAL_sf"/>
</dbReference>
<dbReference type="InterPro" id="IPR029787">
    <property type="entry name" value="Nucleotide_cyclase"/>
</dbReference>
<keyword evidence="4" id="KW-1185">Reference proteome</keyword>
<feature type="domain" description="GGDEF" evidence="2">
    <location>
        <begin position="56"/>
        <end position="187"/>
    </location>
</feature>
<dbReference type="Gene3D" id="3.20.20.450">
    <property type="entry name" value="EAL domain"/>
    <property type="match status" value="1"/>
</dbReference>
<evidence type="ECO:0000313" key="3">
    <source>
        <dbReference type="EMBL" id="MFB9325866.1"/>
    </source>
</evidence>
<feature type="domain" description="EAL" evidence="1">
    <location>
        <begin position="196"/>
        <end position="449"/>
    </location>
</feature>
<dbReference type="SMART" id="SM00052">
    <property type="entry name" value="EAL"/>
    <property type="match status" value="1"/>
</dbReference>
<dbReference type="Pfam" id="PF00563">
    <property type="entry name" value="EAL"/>
    <property type="match status" value="1"/>
</dbReference>
<dbReference type="Gene3D" id="3.30.70.270">
    <property type="match status" value="1"/>
</dbReference>
<dbReference type="PANTHER" id="PTHR33121:SF79">
    <property type="entry name" value="CYCLIC DI-GMP PHOSPHODIESTERASE PDED-RELATED"/>
    <property type="match status" value="1"/>
</dbReference>
<name>A0ABV5KKV6_9BACL</name>